<evidence type="ECO:0000313" key="4">
    <source>
        <dbReference type="Proteomes" id="UP000199615"/>
    </source>
</evidence>
<reference evidence="4" key="1">
    <citation type="submission" date="2016-10" db="EMBL/GenBank/DDBJ databases">
        <authorList>
            <person name="Varghese N."/>
            <person name="Submissions S."/>
        </authorList>
    </citation>
    <scope>NUCLEOTIDE SEQUENCE [LARGE SCALE GENOMIC DNA]</scope>
    <source>
        <strain evidence="4">DSM 123</strain>
    </source>
</reference>
<feature type="compositionally biased region" description="Basic and acidic residues" evidence="1">
    <location>
        <begin position="227"/>
        <end position="243"/>
    </location>
</feature>
<feature type="compositionally biased region" description="Basic and acidic residues" evidence="1">
    <location>
        <begin position="206"/>
        <end position="216"/>
    </location>
</feature>
<organism evidence="3 4">
    <name type="scientific">Rhodopseudomonas pseudopalustris</name>
    <dbReference type="NCBI Taxonomy" id="1513892"/>
    <lineage>
        <taxon>Bacteria</taxon>
        <taxon>Pseudomonadati</taxon>
        <taxon>Pseudomonadota</taxon>
        <taxon>Alphaproteobacteria</taxon>
        <taxon>Hyphomicrobiales</taxon>
        <taxon>Nitrobacteraceae</taxon>
        <taxon>Rhodopseudomonas</taxon>
    </lineage>
</organism>
<dbReference type="EMBL" id="FODT01000004">
    <property type="protein sequence ID" value="SEO72528.1"/>
    <property type="molecule type" value="Genomic_DNA"/>
</dbReference>
<feature type="transmembrane region" description="Helical" evidence="2">
    <location>
        <begin position="32"/>
        <end position="55"/>
    </location>
</feature>
<proteinExistence type="predicted"/>
<keyword evidence="2" id="KW-0812">Transmembrane</keyword>
<keyword evidence="2" id="KW-0472">Membrane</keyword>
<dbReference type="Proteomes" id="UP000199615">
    <property type="component" value="Unassembled WGS sequence"/>
</dbReference>
<protein>
    <recommendedName>
        <fullName evidence="5">DUF308 domain-containing protein</fullName>
    </recommendedName>
</protein>
<feature type="compositionally biased region" description="Low complexity" evidence="1">
    <location>
        <begin position="181"/>
        <end position="193"/>
    </location>
</feature>
<dbReference type="OrthoDB" id="8456817at2"/>
<feature type="compositionally biased region" description="Pro residues" evidence="1">
    <location>
        <begin position="73"/>
        <end position="84"/>
    </location>
</feature>
<feature type="compositionally biased region" description="Basic and acidic residues" evidence="1">
    <location>
        <begin position="128"/>
        <end position="138"/>
    </location>
</feature>
<dbReference type="AlphaFoldDB" id="A0A1H8S2G1"/>
<dbReference type="RefSeq" id="WP_092683710.1">
    <property type="nucleotide sequence ID" value="NZ_FODT01000004.1"/>
</dbReference>
<accession>A0A1H8S2G1</accession>
<evidence type="ECO:0008006" key="5">
    <source>
        <dbReference type="Google" id="ProtNLM"/>
    </source>
</evidence>
<evidence type="ECO:0000256" key="2">
    <source>
        <dbReference type="SAM" id="Phobius"/>
    </source>
</evidence>
<feature type="compositionally biased region" description="Low complexity" evidence="1">
    <location>
        <begin position="108"/>
        <end position="123"/>
    </location>
</feature>
<evidence type="ECO:0000313" key="3">
    <source>
        <dbReference type="EMBL" id="SEO72528.1"/>
    </source>
</evidence>
<gene>
    <name evidence="3" type="ORF">SAMN05444123_104215</name>
</gene>
<evidence type="ECO:0000256" key="1">
    <source>
        <dbReference type="SAM" id="MobiDB-lite"/>
    </source>
</evidence>
<feature type="region of interest" description="Disordered" evidence="1">
    <location>
        <begin position="66"/>
        <end position="256"/>
    </location>
</feature>
<keyword evidence="4" id="KW-1185">Reference proteome</keyword>
<sequence>MVFLLVAGIGFLLAGLASIIFGVPVKEFSFGNTLILSGVAGGCTGAILLGLHVVVREIRAMAAVASAATQQPPAKPRPVFPPPASAGEADSKDGQLFPGDRSEPDLDAPSAGSAAAGPGSSPPWQDEAATRDRLRPRGSEAAVLPPPPAESNTKKRNLLFSSSSRKERERAAAKSGDPIEPEGTAPEPASSAPAIPPRTFEEAWPESDRPRGDSGARRGRSLFGGGDAREPAPAEPERPKSPERTPAPRSEETTEVTVLKSGVVDGMAYSLYSDGSIEAQMPEGMMRFASIDELRDHLDQRT</sequence>
<name>A0A1H8S2G1_9BRAD</name>
<keyword evidence="2" id="KW-1133">Transmembrane helix</keyword>